<organism evidence="2">
    <name type="scientific">Streptomyces sp. SID7499</name>
    <dbReference type="NCBI Taxonomy" id="2706086"/>
    <lineage>
        <taxon>Bacteria</taxon>
        <taxon>Bacillati</taxon>
        <taxon>Actinomycetota</taxon>
        <taxon>Actinomycetes</taxon>
        <taxon>Kitasatosporales</taxon>
        <taxon>Streptomycetaceae</taxon>
        <taxon>Streptomyces</taxon>
    </lineage>
</organism>
<feature type="domain" description="DUF7825" evidence="1">
    <location>
        <begin position="38"/>
        <end position="150"/>
    </location>
</feature>
<comment type="caution">
    <text evidence="2">The sequence shown here is derived from an EMBL/GenBank/DDBJ whole genome shotgun (WGS) entry which is preliminary data.</text>
</comment>
<evidence type="ECO:0000259" key="1">
    <source>
        <dbReference type="Pfam" id="PF25149"/>
    </source>
</evidence>
<accession>A0A6G3XGV0</accession>
<name>A0A6G3XGV0_9ACTN</name>
<feature type="non-terminal residue" evidence="2">
    <location>
        <position position="1"/>
    </location>
</feature>
<gene>
    <name evidence="2" type="ORF">G3M58_62585</name>
</gene>
<feature type="non-terminal residue" evidence="2">
    <location>
        <position position="193"/>
    </location>
</feature>
<reference evidence="2" key="1">
    <citation type="submission" date="2020-01" db="EMBL/GenBank/DDBJ databases">
        <title>Insect and environment-associated Actinomycetes.</title>
        <authorList>
            <person name="Currrie C."/>
            <person name="Chevrette M."/>
            <person name="Carlson C."/>
            <person name="Stubbendieck R."/>
            <person name="Wendt-Pienkowski E."/>
        </authorList>
    </citation>
    <scope>NUCLEOTIDE SEQUENCE</scope>
    <source>
        <strain evidence="2">SID7499</strain>
    </source>
</reference>
<evidence type="ECO:0000313" key="2">
    <source>
        <dbReference type="EMBL" id="NEE17045.1"/>
    </source>
</evidence>
<dbReference type="AlphaFoldDB" id="A0A6G3XGV0"/>
<dbReference type="Pfam" id="PF25149">
    <property type="entry name" value="DUF7825"/>
    <property type="match status" value="1"/>
</dbReference>
<protein>
    <recommendedName>
        <fullName evidence="1">DUF7825 domain-containing protein</fullName>
    </recommendedName>
</protein>
<sequence>TRERTVIRHEFPRTFHWLGRAQLPRAQECYHWGPERSSHWTATLPEDPEALAAWLMPDLLFAADQGQRGAVGFLPALAESAGEVGGATHLALAYGLGARHPEDRTAAVDALLVLAAGGRLDGASLGRELAILVDRDLVKVNRTADALGTAAATGAYRTVLTVLAALLPGLLAYEKTPRGLGDLLSVAAECAER</sequence>
<dbReference type="EMBL" id="JAAGMN010006515">
    <property type="protein sequence ID" value="NEE17045.1"/>
    <property type="molecule type" value="Genomic_DNA"/>
</dbReference>
<dbReference type="InterPro" id="IPR056727">
    <property type="entry name" value="DUF7825"/>
</dbReference>
<proteinExistence type="predicted"/>